<keyword evidence="1" id="KW-0812">Transmembrane</keyword>
<keyword evidence="3" id="KW-1185">Reference proteome</keyword>
<organism evidence="2 3">
    <name type="scientific">Caldicellulosiruptor changbaiensis</name>
    <dbReference type="NCBI Taxonomy" id="1222016"/>
    <lineage>
        <taxon>Bacteria</taxon>
        <taxon>Bacillati</taxon>
        <taxon>Bacillota</taxon>
        <taxon>Bacillota incertae sedis</taxon>
        <taxon>Caldicellulosiruptorales</taxon>
        <taxon>Caldicellulosiruptoraceae</taxon>
        <taxon>Caldicellulosiruptor</taxon>
    </lineage>
</organism>
<dbReference type="Proteomes" id="UP000282930">
    <property type="component" value="Chromosome"/>
</dbReference>
<proteinExistence type="predicted"/>
<protein>
    <submittedName>
        <fullName evidence="2">Uncharacterized protein</fullName>
    </submittedName>
</protein>
<keyword evidence="1" id="KW-1133">Transmembrane helix</keyword>
<keyword evidence="1" id="KW-0472">Membrane</keyword>
<sequence length="97" mass="10990">MKVYELGIFPQDISAWDFLIGLVVVFLFFVGFCAIYYGILKLLKKELISRMTVVASVVNFISLGWAVLVRIVFQYILETDSGPSLDHRSTFLSGSEF</sequence>
<gene>
    <name evidence="2" type="ORF">ELD05_11365</name>
</gene>
<dbReference type="KEGG" id="ccha:ELD05_11365"/>
<reference evidence="2 3" key="1">
    <citation type="submission" date="2018-12" db="EMBL/GenBank/DDBJ databases">
        <title>Genome sequence from the cellulolytic species, Caldicellulosiruptor changbaiensis.</title>
        <authorList>
            <person name="Blumer-Schuette S.E."/>
            <person name="Mendoza C."/>
        </authorList>
    </citation>
    <scope>NUCLEOTIDE SEQUENCE [LARGE SCALE GENOMIC DNA]</scope>
    <source>
        <strain evidence="2 3">CBS-Z</strain>
    </source>
</reference>
<evidence type="ECO:0000256" key="1">
    <source>
        <dbReference type="SAM" id="Phobius"/>
    </source>
</evidence>
<dbReference type="RefSeq" id="WP_127352514.1">
    <property type="nucleotide sequence ID" value="NZ_CP034791.1"/>
</dbReference>
<evidence type="ECO:0000313" key="2">
    <source>
        <dbReference type="EMBL" id="AZT91178.1"/>
    </source>
</evidence>
<feature type="transmembrane region" description="Helical" evidence="1">
    <location>
        <begin position="51"/>
        <end position="77"/>
    </location>
</feature>
<evidence type="ECO:0000313" key="3">
    <source>
        <dbReference type="Proteomes" id="UP000282930"/>
    </source>
</evidence>
<feature type="transmembrane region" description="Helical" evidence="1">
    <location>
        <begin position="18"/>
        <end position="39"/>
    </location>
</feature>
<name>A0A3T0D868_9FIRM</name>
<dbReference type="EMBL" id="CP034791">
    <property type="protein sequence ID" value="AZT91178.1"/>
    <property type="molecule type" value="Genomic_DNA"/>
</dbReference>
<dbReference type="AlphaFoldDB" id="A0A3T0D868"/>
<accession>A0A3T0D868</accession>